<dbReference type="EMBL" id="BMJQ01000004">
    <property type="protein sequence ID" value="GGF13501.1"/>
    <property type="molecule type" value="Genomic_DNA"/>
</dbReference>
<dbReference type="PROSITE" id="PS51755">
    <property type="entry name" value="OMPR_PHOB"/>
    <property type="match status" value="1"/>
</dbReference>
<dbReference type="InterPro" id="IPR039420">
    <property type="entry name" value="WalR-like"/>
</dbReference>
<dbReference type="SUPFAM" id="SSF52172">
    <property type="entry name" value="CheY-like"/>
    <property type="match status" value="1"/>
</dbReference>
<dbReference type="SMART" id="SM00862">
    <property type="entry name" value="Trans_reg_C"/>
    <property type="match status" value="1"/>
</dbReference>
<dbReference type="InterPro" id="IPR001867">
    <property type="entry name" value="OmpR/PhoB-type_DNA-bd"/>
</dbReference>
<dbReference type="Pfam" id="PF00486">
    <property type="entry name" value="Trans_reg_C"/>
    <property type="match status" value="1"/>
</dbReference>
<dbReference type="GO" id="GO:0000976">
    <property type="term" value="F:transcription cis-regulatory region binding"/>
    <property type="evidence" value="ECO:0007669"/>
    <property type="project" value="TreeGrafter"/>
</dbReference>
<keyword evidence="5" id="KW-0804">Transcription</keyword>
<protein>
    <submittedName>
        <fullName evidence="10">DNA-binding response regulator</fullName>
    </submittedName>
</protein>
<dbReference type="InterPro" id="IPR016032">
    <property type="entry name" value="Sig_transdc_resp-reg_C-effctor"/>
</dbReference>
<dbReference type="CDD" id="cd00383">
    <property type="entry name" value="trans_reg_C"/>
    <property type="match status" value="1"/>
</dbReference>
<keyword evidence="2" id="KW-0902">Two-component regulatory system</keyword>
<reference evidence="10" key="2">
    <citation type="submission" date="2020-09" db="EMBL/GenBank/DDBJ databases">
        <authorList>
            <person name="Sun Q."/>
            <person name="Zhou Y."/>
        </authorList>
    </citation>
    <scope>NUCLEOTIDE SEQUENCE</scope>
    <source>
        <strain evidence="10">CGMCC 1.15725</strain>
    </source>
</reference>
<dbReference type="InterPro" id="IPR011006">
    <property type="entry name" value="CheY-like_superfamily"/>
</dbReference>
<evidence type="ECO:0000256" key="7">
    <source>
        <dbReference type="PROSITE-ProRule" id="PRU01091"/>
    </source>
</evidence>
<evidence type="ECO:0000259" key="9">
    <source>
        <dbReference type="PROSITE" id="PS51755"/>
    </source>
</evidence>
<dbReference type="GO" id="GO:0005829">
    <property type="term" value="C:cytosol"/>
    <property type="evidence" value="ECO:0007669"/>
    <property type="project" value="TreeGrafter"/>
</dbReference>
<name>A0A8J3E2V8_9PROT</name>
<feature type="DNA-binding region" description="OmpR/PhoB-type" evidence="7">
    <location>
        <begin position="122"/>
        <end position="227"/>
    </location>
</feature>
<evidence type="ECO:0000313" key="10">
    <source>
        <dbReference type="EMBL" id="GGF13501.1"/>
    </source>
</evidence>
<evidence type="ECO:0000256" key="2">
    <source>
        <dbReference type="ARBA" id="ARBA00023012"/>
    </source>
</evidence>
<dbReference type="Pfam" id="PF00072">
    <property type="entry name" value="Response_reg"/>
    <property type="match status" value="1"/>
</dbReference>
<keyword evidence="11" id="KW-1185">Reference proteome</keyword>
<dbReference type="Proteomes" id="UP000646365">
    <property type="component" value="Unassembled WGS sequence"/>
</dbReference>
<evidence type="ECO:0000259" key="8">
    <source>
        <dbReference type="PROSITE" id="PS50110"/>
    </source>
</evidence>
<evidence type="ECO:0000256" key="4">
    <source>
        <dbReference type="ARBA" id="ARBA00023125"/>
    </source>
</evidence>
<dbReference type="AlphaFoldDB" id="A0A8J3E2V8"/>
<evidence type="ECO:0000256" key="3">
    <source>
        <dbReference type="ARBA" id="ARBA00023015"/>
    </source>
</evidence>
<dbReference type="Gene3D" id="3.40.50.2300">
    <property type="match status" value="1"/>
</dbReference>
<sequence>MFRESLGLNLEDEGFSVTSFSNGPDTLAFFANGGTADVLLLDWRMPSMDGLAVLREIRRRVITIPVIFLTALSDDFYEEAALEGGAVDFIDKSRRLSIILKRVKLIAQGVRPVTSDQDPKRLSTTDYGQLTLRGDTSRALWRGETVELTLTEFNIVQLLASRAGEDVHYRDIYDLVHGKDFVAGYGAEGYRANVRTFIKRIRKKFREVDPEFDGIGNYAGFGYRWIANE</sequence>
<feature type="domain" description="OmpR/PhoB-type" evidence="9">
    <location>
        <begin position="122"/>
        <end position="227"/>
    </location>
</feature>
<dbReference type="SUPFAM" id="SSF46894">
    <property type="entry name" value="C-terminal effector domain of the bipartite response regulators"/>
    <property type="match status" value="1"/>
</dbReference>
<dbReference type="PANTHER" id="PTHR48111:SF1">
    <property type="entry name" value="TWO-COMPONENT RESPONSE REGULATOR ORR33"/>
    <property type="match status" value="1"/>
</dbReference>
<dbReference type="GO" id="GO:0000156">
    <property type="term" value="F:phosphorelay response regulator activity"/>
    <property type="evidence" value="ECO:0007669"/>
    <property type="project" value="TreeGrafter"/>
</dbReference>
<keyword evidence="3" id="KW-0805">Transcription regulation</keyword>
<dbReference type="PROSITE" id="PS50110">
    <property type="entry name" value="RESPONSE_REGULATORY"/>
    <property type="match status" value="1"/>
</dbReference>
<organism evidence="10 11">
    <name type="scientific">Aliidongia dinghuensis</name>
    <dbReference type="NCBI Taxonomy" id="1867774"/>
    <lineage>
        <taxon>Bacteria</taxon>
        <taxon>Pseudomonadati</taxon>
        <taxon>Pseudomonadota</taxon>
        <taxon>Alphaproteobacteria</taxon>
        <taxon>Rhodospirillales</taxon>
        <taxon>Dongiaceae</taxon>
        <taxon>Aliidongia</taxon>
    </lineage>
</organism>
<dbReference type="InterPro" id="IPR036388">
    <property type="entry name" value="WH-like_DNA-bd_sf"/>
</dbReference>
<dbReference type="SMART" id="SM00448">
    <property type="entry name" value="REC"/>
    <property type="match status" value="1"/>
</dbReference>
<evidence type="ECO:0000256" key="6">
    <source>
        <dbReference type="PROSITE-ProRule" id="PRU00169"/>
    </source>
</evidence>
<evidence type="ECO:0000256" key="1">
    <source>
        <dbReference type="ARBA" id="ARBA00022553"/>
    </source>
</evidence>
<dbReference type="GO" id="GO:0006355">
    <property type="term" value="P:regulation of DNA-templated transcription"/>
    <property type="evidence" value="ECO:0007669"/>
    <property type="project" value="InterPro"/>
</dbReference>
<evidence type="ECO:0000313" key="11">
    <source>
        <dbReference type="Proteomes" id="UP000646365"/>
    </source>
</evidence>
<comment type="caution">
    <text evidence="10">The sequence shown here is derived from an EMBL/GenBank/DDBJ whole genome shotgun (WGS) entry which is preliminary data.</text>
</comment>
<dbReference type="InterPro" id="IPR001789">
    <property type="entry name" value="Sig_transdc_resp-reg_receiver"/>
</dbReference>
<gene>
    <name evidence="10" type="ORF">GCM10011611_19010</name>
</gene>
<dbReference type="GO" id="GO:0032993">
    <property type="term" value="C:protein-DNA complex"/>
    <property type="evidence" value="ECO:0007669"/>
    <property type="project" value="TreeGrafter"/>
</dbReference>
<accession>A0A8J3E2V8</accession>
<evidence type="ECO:0000256" key="5">
    <source>
        <dbReference type="ARBA" id="ARBA00023163"/>
    </source>
</evidence>
<dbReference type="CDD" id="cd17574">
    <property type="entry name" value="REC_OmpR"/>
    <property type="match status" value="1"/>
</dbReference>
<feature type="domain" description="Response regulatory" evidence="8">
    <location>
        <begin position="1"/>
        <end position="107"/>
    </location>
</feature>
<dbReference type="Gene3D" id="1.10.10.10">
    <property type="entry name" value="Winged helix-like DNA-binding domain superfamily/Winged helix DNA-binding domain"/>
    <property type="match status" value="1"/>
</dbReference>
<proteinExistence type="predicted"/>
<feature type="modified residue" description="4-aspartylphosphate" evidence="6">
    <location>
        <position position="42"/>
    </location>
</feature>
<dbReference type="PANTHER" id="PTHR48111">
    <property type="entry name" value="REGULATOR OF RPOS"/>
    <property type="match status" value="1"/>
</dbReference>
<keyword evidence="1 6" id="KW-0597">Phosphoprotein</keyword>
<reference evidence="10" key="1">
    <citation type="journal article" date="2014" name="Int. J. Syst. Evol. Microbiol.">
        <title>Complete genome sequence of Corynebacterium casei LMG S-19264T (=DSM 44701T), isolated from a smear-ripened cheese.</title>
        <authorList>
            <consortium name="US DOE Joint Genome Institute (JGI-PGF)"/>
            <person name="Walter F."/>
            <person name="Albersmeier A."/>
            <person name="Kalinowski J."/>
            <person name="Ruckert C."/>
        </authorList>
    </citation>
    <scope>NUCLEOTIDE SEQUENCE</scope>
    <source>
        <strain evidence="10">CGMCC 1.15725</strain>
    </source>
</reference>
<keyword evidence="4 7" id="KW-0238">DNA-binding</keyword>